<gene>
    <name evidence="2" type="ORF">GCM10009535_56470</name>
</gene>
<evidence type="ECO:0000256" key="1">
    <source>
        <dbReference type="SAM" id="MobiDB-lite"/>
    </source>
</evidence>
<reference evidence="3" key="1">
    <citation type="journal article" date="2019" name="Int. J. Syst. Evol. Microbiol.">
        <title>The Global Catalogue of Microorganisms (GCM) 10K type strain sequencing project: providing services to taxonomists for standard genome sequencing and annotation.</title>
        <authorList>
            <consortium name="The Broad Institute Genomics Platform"/>
            <consortium name="The Broad Institute Genome Sequencing Center for Infectious Disease"/>
            <person name="Wu L."/>
            <person name="Ma J."/>
        </authorList>
    </citation>
    <scope>NUCLEOTIDE SEQUENCE [LARGE SCALE GENOMIC DNA]</scope>
    <source>
        <strain evidence="3">JCM 10367</strain>
    </source>
</reference>
<comment type="caution">
    <text evidence="2">The sequence shown here is derived from an EMBL/GenBank/DDBJ whole genome shotgun (WGS) entry which is preliminary data.</text>
</comment>
<protein>
    <submittedName>
        <fullName evidence="2">Uncharacterized protein</fullName>
    </submittedName>
</protein>
<organism evidence="2 3">
    <name type="scientific">Streptomyces thermocarboxydovorans</name>
    <dbReference type="NCBI Taxonomy" id="59298"/>
    <lineage>
        <taxon>Bacteria</taxon>
        <taxon>Bacillati</taxon>
        <taxon>Actinomycetota</taxon>
        <taxon>Actinomycetes</taxon>
        <taxon>Kitasatosporales</taxon>
        <taxon>Streptomycetaceae</taxon>
        <taxon>Streptomyces</taxon>
    </lineage>
</organism>
<dbReference type="EMBL" id="BAAAGU010000086">
    <property type="protein sequence ID" value="GAA0669303.1"/>
    <property type="molecule type" value="Genomic_DNA"/>
</dbReference>
<accession>A0ABP3T1Y3</accession>
<name>A0ABP3T1Y3_9ACTN</name>
<dbReference type="Proteomes" id="UP001500724">
    <property type="component" value="Unassembled WGS sequence"/>
</dbReference>
<keyword evidence="3" id="KW-1185">Reference proteome</keyword>
<sequence length="79" mass="8534">MNAGFAPSATKDPAKPRRSQVITRGRETTWLRTDAAGTPYPANTRNAAQKRPPAVRRAGRRVGGAGLEVGQQPTRRPAR</sequence>
<proteinExistence type="predicted"/>
<feature type="region of interest" description="Disordered" evidence="1">
    <location>
        <begin position="1"/>
        <end position="79"/>
    </location>
</feature>
<evidence type="ECO:0000313" key="3">
    <source>
        <dbReference type="Proteomes" id="UP001500724"/>
    </source>
</evidence>
<evidence type="ECO:0000313" key="2">
    <source>
        <dbReference type="EMBL" id="GAA0669303.1"/>
    </source>
</evidence>